<dbReference type="AlphaFoldDB" id="A0A918IHY0"/>
<dbReference type="EMBL" id="BMTD01000021">
    <property type="protein sequence ID" value="GGV20270.1"/>
    <property type="molecule type" value="Genomic_DNA"/>
</dbReference>
<feature type="region of interest" description="Disordered" evidence="1">
    <location>
        <begin position="394"/>
        <end position="415"/>
    </location>
</feature>
<protein>
    <recommendedName>
        <fullName evidence="5">PrsW family intramembrane metalloprotease</fullName>
    </recommendedName>
</protein>
<proteinExistence type="predicted"/>
<dbReference type="Proteomes" id="UP000618795">
    <property type="component" value="Unassembled WGS sequence"/>
</dbReference>
<name>A0A918IHY0_9ACTN</name>
<evidence type="ECO:0008006" key="5">
    <source>
        <dbReference type="Google" id="ProtNLM"/>
    </source>
</evidence>
<gene>
    <name evidence="3" type="ORF">GCM10010260_70480</name>
</gene>
<dbReference type="Pfam" id="PF13367">
    <property type="entry name" value="PrsW-protease"/>
    <property type="match status" value="1"/>
</dbReference>
<organism evidence="3 4">
    <name type="scientific">Streptomyces filipinensis</name>
    <dbReference type="NCBI Taxonomy" id="66887"/>
    <lineage>
        <taxon>Bacteria</taxon>
        <taxon>Bacillati</taxon>
        <taxon>Actinomycetota</taxon>
        <taxon>Actinomycetes</taxon>
        <taxon>Kitasatosporales</taxon>
        <taxon>Streptomycetaceae</taxon>
        <taxon>Streptomyces</taxon>
    </lineage>
</organism>
<evidence type="ECO:0000256" key="1">
    <source>
        <dbReference type="SAM" id="MobiDB-lite"/>
    </source>
</evidence>
<comment type="caution">
    <text evidence="3">The sequence shown here is derived from an EMBL/GenBank/DDBJ whole genome shotgun (WGS) entry which is preliminary data.</text>
</comment>
<feature type="region of interest" description="Disordered" evidence="1">
    <location>
        <begin position="234"/>
        <end position="302"/>
    </location>
</feature>
<accession>A0A918IHY0</accession>
<dbReference type="GO" id="GO:0008233">
    <property type="term" value="F:peptidase activity"/>
    <property type="evidence" value="ECO:0007669"/>
    <property type="project" value="InterPro"/>
</dbReference>
<evidence type="ECO:0000256" key="2">
    <source>
        <dbReference type="SAM" id="Phobius"/>
    </source>
</evidence>
<dbReference type="InterPro" id="IPR026898">
    <property type="entry name" value="PrsW"/>
</dbReference>
<keyword evidence="2" id="KW-0812">Transmembrane</keyword>
<evidence type="ECO:0000313" key="4">
    <source>
        <dbReference type="Proteomes" id="UP000618795"/>
    </source>
</evidence>
<feature type="transmembrane region" description="Helical" evidence="2">
    <location>
        <begin position="145"/>
        <end position="167"/>
    </location>
</feature>
<keyword evidence="2" id="KW-1133">Transmembrane helix</keyword>
<keyword evidence="2" id="KW-0472">Membrane</keyword>
<reference evidence="3" key="1">
    <citation type="journal article" date="2014" name="Int. J. Syst. Evol. Microbiol.">
        <title>Complete genome sequence of Corynebacterium casei LMG S-19264T (=DSM 44701T), isolated from a smear-ripened cheese.</title>
        <authorList>
            <consortium name="US DOE Joint Genome Institute (JGI-PGF)"/>
            <person name="Walter F."/>
            <person name="Albersmeier A."/>
            <person name="Kalinowski J."/>
            <person name="Ruckert C."/>
        </authorList>
    </citation>
    <scope>NUCLEOTIDE SEQUENCE</scope>
    <source>
        <strain evidence="3">JCM 4369</strain>
    </source>
</reference>
<evidence type="ECO:0000313" key="3">
    <source>
        <dbReference type="EMBL" id="GGV20270.1"/>
    </source>
</evidence>
<feature type="transmembrane region" description="Helical" evidence="2">
    <location>
        <begin position="72"/>
        <end position="94"/>
    </location>
</feature>
<reference evidence="3" key="2">
    <citation type="submission" date="2020-09" db="EMBL/GenBank/DDBJ databases">
        <authorList>
            <person name="Sun Q."/>
            <person name="Ohkuma M."/>
        </authorList>
    </citation>
    <scope>NUCLEOTIDE SEQUENCE</scope>
    <source>
        <strain evidence="3">JCM 4369</strain>
    </source>
</reference>
<sequence length="415" mass="43794">MVGVYACGTVAAVLELAYTRALADTAGRSLVEVVNTTSYTTAPWVEELVKVSPLLLAGLYVKVRRQWGLTDFTVLGAALGAGFGLLEALLRYSLDVDRSLVRYGGWLVPDSLSPPYIPGPAGVFTSWLPAPAAALDLGPTGDVTVAAFSHLAWTAVTGLAVGILWRARGWWKPLAAVPFAAAVAHHTLTNYVIRHPGGHPERWLNSLDVKLWAAPVVALLLAMTADWACLHRAKSSLPDRGGPRPVQDPGRTSASAQGARGTTRRRHRDAARSVDHEPEGPAHQTHWGQASRTGPPRTGVGRGIGAWECAGVRSGSSGRPVRRLQGADHASGLVGVGVGGVLRGPEYSCLSSVDEGMVSSLISLAWGFMELRTERRNRPGLFLAFPVVDRSGASGGAGSWTGRPSEAIPRGRAVG</sequence>
<feature type="compositionally biased region" description="Basic and acidic residues" evidence="1">
    <location>
        <begin position="270"/>
        <end position="280"/>
    </location>
</feature>
<keyword evidence="4" id="KW-1185">Reference proteome</keyword>